<dbReference type="GO" id="GO:0016798">
    <property type="term" value="F:hydrolase activity, acting on glycosyl bonds"/>
    <property type="evidence" value="ECO:0007669"/>
    <property type="project" value="UniProtKB-KW"/>
</dbReference>
<sequence>MAFEPNRRSKYFRYELKHLLLLSKKEKFNPKNVKSSYAGAIGLGQFMPSSYDLFAVDFNKDGRRSIQTTSDAIASIANYFKKNGWRKGEVVATRVSYKGDRYNKRKTGYKHKYSRNSLVGITPYNKLWSYNGKVRLIKLDRKNYDELWYGAKNFYVITRYNHSSYYAMAVHQLAQKIKNSYKHTYGNILR</sequence>
<organism evidence="2">
    <name type="scientific">hydrothermal vent metagenome</name>
    <dbReference type="NCBI Taxonomy" id="652676"/>
    <lineage>
        <taxon>unclassified sequences</taxon>
        <taxon>metagenomes</taxon>
        <taxon>ecological metagenomes</taxon>
    </lineage>
</organism>
<dbReference type="InterPro" id="IPR031304">
    <property type="entry name" value="SLT_2"/>
</dbReference>
<dbReference type="EMBL" id="FPHN01000148">
    <property type="protein sequence ID" value="SFV62744.1"/>
    <property type="molecule type" value="Genomic_DNA"/>
</dbReference>
<dbReference type="AlphaFoldDB" id="A0A1W1CAF0"/>
<dbReference type="InterPro" id="IPR023346">
    <property type="entry name" value="Lysozyme-like_dom_sf"/>
</dbReference>
<keyword evidence="2" id="KW-0326">Glycosidase</keyword>
<dbReference type="CDD" id="cd13399">
    <property type="entry name" value="Slt35-like"/>
    <property type="match status" value="1"/>
</dbReference>
<accession>A0A1W1CAF0</accession>
<name>A0A1W1CAF0_9ZZZZ</name>
<dbReference type="Gene3D" id="1.10.8.350">
    <property type="entry name" value="Bacterial muramidase"/>
    <property type="match status" value="1"/>
</dbReference>
<dbReference type="Pfam" id="PF13406">
    <property type="entry name" value="SLT_2"/>
    <property type="match status" value="1"/>
</dbReference>
<keyword evidence="2" id="KW-0378">Hydrolase</keyword>
<evidence type="ECO:0000259" key="1">
    <source>
        <dbReference type="Pfam" id="PF13406"/>
    </source>
</evidence>
<proteinExistence type="predicted"/>
<gene>
    <name evidence="2" type="ORF">MNB_SV-14-1565</name>
</gene>
<feature type="domain" description="Transglycosylase SLT" evidence="1">
    <location>
        <begin position="1"/>
        <end position="175"/>
    </location>
</feature>
<dbReference type="Gene3D" id="1.10.530.10">
    <property type="match status" value="1"/>
</dbReference>
<reference evidence="2" key="1">
    <citation type="submission" date="2016-10" db="EMBL/GenBank/DDBJ databases">
        <authorList>
            <person name="de Groot N.N."/>
        </authorList>
    </citation>
    <scope>NUCLEOTIDE SEQUENCE</scope>
</reference>
<dbReference type="EC" id="3.2.1.-" evidence="2"/>
<protein>
    <submittedName>
        <fullName evidence="2">Membrane-bound lytic murein transglycosylase B</fullName>
        <ecNumber evidence="2">3.2.1.-</ecNumber>
    </submittedName>
</protein>
<dbReference type="GO" id="GO:0008933">
    <property type="term" value="F:peptidoglycan lytic transglycosylase activity"/>
    <property type="evidence" value="ECO:0007669"/>
    <property type="project" value="TreeGrafter"/>
</dbReference>
<dbReference type="PANTHER" id="PTHR30163">
    <property type="entry name" value="MEMBRANE-BOUND LYTIC MUREIN TRANSGLYCOSYLASE B"/>
    <property type="match status" value="1"/>
</dbReference>
<dbReference type="PANTHER" id="PTHR30163:SF9">
    <property type="entry name" value="MEMBRANE-BOUND LYTIC MUREIN TRANSGLYCOSYLASE B"/>
    <property type="match status" value="1"/>
</dbReference>
<dbReference type="InterPro" id="IPR043426">
    <property type="entry name" value="MltB-like"/>
</dbReference>
<dbReference type="GO" id="GO:0009253">
    <property type="term" value="P:peptidoglycan catabolic process"/>
    <property type="evidence" value="ECO:0007669"/>
    <property type="project" value="TreeGrafter"/>
</dbReference>
<dbReference type="SUPFAM" id="SSF53955">
    <property type="entry name" value="Lysozyme-like"/>
    <property type="match status" value="1"/>
</dbReference>
<evidence type="ECO:0000313" key="2">
    <source>
        <dbReference type="EMBL" id="SFV62744.1"/>
    </source>
</evidence>